<feature type="binding site" evidence="18">
    <location>
        <position position="256"/>
    </location>
    <ligand>
        <name>Zn(2+)</name>
        <dbReference type="ChEBI" id="CHEBI:29105"/>
    </ligand>
</feature>
<comment type="cofactor">
    <cofactor evidence="2 18">
        <name>NAD(+)</name>
        <dbReference type="ChEBI" id="CHEBI:57540"/>
    </cofactor>
</comment>
<comment type="caution">
    <text evidence="18">Lacks conserved residue(s) required for the propagation of feature annotation.</text>
</comment>
<comment type="cofactor">
    <cofactor evidence="18">
        <name>Co(2+)</name>
        <dbReference type="ChEBI" id="CHEBI:48828"/>
    </cofactor>
    <cofactor evidence="18">
        <name>Zn(2+)</name>
        <dbReference type="ChEBI" id="CHEBI:29105"/>
    </cofactor>
    <text evidence="18">Binds 1 divalent metal cation per subunit. Can use either Co(2+) or Zn(2+).</text>
</comment>
<feature type="domain" description="3-dehydroquinate synthase C-terminal" evidence="20">
    <location>
        <begin position="181"/>
        <end position="314"/>
    </location>
</feature>
<dbReference type="GO" id="GO:0003856">
    <property type="term" value="F:3-dehydroquinate synthase activity"/>
    <property type="evidence" value="ECO:0007669"/>
    <property type="project" value="UniProtKB-UniRule"/>
</dbReference>
<feature type="binding site" evidence="18">
    <location>
        <position position="142"/>
    </location>
    <ligand>
        <name>NAD(+)</name>
        <dbReference type="ChEBI" id="CHEBI:57540"/>
    </ligand>
</feature>
<dbReference type="HAMAP" id="MF_00110">
    <property type="entry name" value="DHQ_synthase"/>
    <property type="match status" value="1"/>
</dbReference>
<accession>A0A1C6JBT1</accession>
<dbReference type="InterPro" id="IPR030963">
    <property type="entry name" value="DHQ_synth_fam"/>
</dbReference>
<gene>
    <name evidence="18 21" type="primary">aroB</name>
    <name evidence="21" type="ORF">SAMEA3545359_02072</name>
</gene>
<evidence type="ECO:0000256" key="6">
    <source>
        <dbReference type="ARBA" id="ARBA00005412"/>
    </source>
</evidence>
<protein>
    <recommendedName>
        <fullName evidence="8 18">3-dehydroquinate synthase</fullName>
        <shortName evidence="18">DHQS</shortName>
        <ecNumber evidence="7 18">4.2.3.4</ecNumber>
    </recommendedName>
</protein>
<evidence type="ECO:0000256" key="9">
    <source>
        <dbReference type="ARBA" id="ARBA00022490"/>
    </source>
</evidence>
<dbReference type="EMBL" id="FMHG01000001">
    <property type="protein sequence ID" value="SCJ79517.1"/>
    <property type="molecule type" value="Genomic_DNA"/>
</dbReference>
<proteinExistence type="inferred from homology"/>
<feature type="binding site" evidence="18">
    <location>
        <position position="240"/>
    </location>
    <ligand>
        <name>Zn(2+)</name>
        <dbReference type="ChEBI" id="CHEBI:29105"/>
    </ligand>
</feature>
<dbReference type="InterPro" id="IPR030960">
    <property type="entry name" value="DHQS/DOIS_N"/>
</dbReference>
<evidence type="ECO:0000256" key="11">
    <source>
        <dbReference type="ARBA" id="ARBA00022723"/>
    </source>
</evidence>
<evidence type="ECO:0000313" key="21">
    <source>
        <dbReference type="EMBL" id="SCJ79517.1"/>
    </source>
</evidence>
<feature type="domain" description="3-dehydroquinate synthase N-terminal" evidence="19">
    <location>
        <begin position="67"/>
        <end position="178"/>
    </location>
</feature>
<sequence>MTEIPVAAHTPYTVQVGRDCTDIFIAQLADRYAGKTFAVITDDHVNALYGDRFVAQMQRAGLTCCKFVFPHGEAHKSLATVQQICEFCHQNQLTRSDMMLALGGGIVGDIAGFAAAMYLRGIAYVQVPTTLLAQIDSSVGGKTAANLPQGKNLIGCFWQPVAVLCDTAFLDTLPEAYFADGIGEAVKYGAIWDRDLFLQMQGGFRDHLEEIVARCVAIKAEVVRQDEFDTGVRMLLNFGHTMGHAIERHSNFAVSHGKAVAMGMVMMAAACVAGGLCPPDVLHQLCRCLQKNKLATHYSAPVADLLPAAMGDKKRDGSAISIVQIAEIGRCVITKLALDDFKAFLLAAQPLLDRLEGEPCA</sequence>
<keyword evidence="15 18" id="KW-0057">Aromatic amino acid biosynthesis</keyword>
<dbReference type="Gene3D" id="1.20.1090.10">
    <property type="entry name" value="Dehydroquinate synthase-like - alpha domain"/>
    <property type="match status" value="1"/>
</dbReference>
<evidence type="ECO:0000256" key="14">
    <source>
        <dbReference type="ARBA" id="ARBA00023027"/>
    </source>
</evidence>
<keyword evidence="11 18" id="KW-0479">Metal-binding</keyword>
<evidence type="ECO:0000256" key="7">
    <source>
        <dbReference type="ARBA" id="ARBA00013031"/>
    </source>
</evidence>
<dbReference type="GO" id="GO:0008652">
    <property type="term" value="P:amino acid biosynthetic process"/>
    <property type="evidence" value="ECO:0007669"/>
    <property type="project" value="UniProtKB-KW"/>
</dbReference>
<evidence type="ECO:0000256" key="4">
    <source>
        <dbReference type="ARBA" id="ARBA00004496"/>
    </source>
</evidence>
<dbReference type="SUPFAM" id="SSF56796">
    <property type="entry name" value="Dehydroquinate synthase-like"/>
    <property type="match status" value="1"/>
</dbReference>
<evidence type="ECO:0000256" key="18">
    <source>
        <dbReference type="HAMAP-Rule" id="MF_00110"/>
    </source>
</evidence>
<keyword evidence="12 18" id="KW-0547">Nucleotide-binding</keyword>
<evidence type="ECO:0000256" key="3">
    <source>
        <dbReference type="ARBA" id="ARBA00001947"/>
    </source>
</evidence>
<evidence type="ECO:0000256" key="16">
    <source>
        <dbReference type="ARBA" id="ARBA00023239"/>
    </source>
</evidence>
<dbReference type="InterPro" id="IPR056179">
    <property type="entry name" value="DHQS_C"/>
</dbReference>
<dbReference type="FunFam" id="3.40.50.1970:FF:000007">
    <property type="entry name" value="Pentafunctional AROM polypeptide"/>
    <property type="match status" value="1"/>
</dbReference>
<dbReference type="GO" id="GO:0005737">
    <property type="term" value="C:cytoplasm"/>
    <property type="evidence" value="ECO:0007669"/>
    <property type="project" value="UniProtKB-SubCell"/>
</dbReference>
<evidence type="ECO:0000256" key="13">
    <source>
        <dbReference type="ARBA" id="ARBA00022833"/>
    </source>
</evidence>
<evidence type="ECO:0000256" key="15">
    <source>
        <dbReference type="ARBA" id="ARBA00023141"/>
    </source>
</evidence>
<comment type="pathway">
    <text evidence="5 18">Metabolic intermediate biosynthesis; chorismate biosynthesis; chorismate from D-erythrose 4-phosphate and phosphoenolpyruvate: step 2/7.</text>
</comment>
<dbReference type="Pfam" id="PF24621">
    <property type="entry name" value="DHQS_C"/>
    <property type="match status" value="1"/>
</dbReference>
<comment type="catalytic activity">
    <reaction evidence="1 18">
        <text>7-phospho-2-dehydro-3-deoxy-D-arabino-heptonate = 3-dehydroquinate + phosphate</text>
        <dbReference type="Rhea" id="RHEA:21968"/>
        <dbReference type="ChEBI" id="CHEBI:32364"/>
        <dbReference type="ChEBI" id="CHEBI:43474"/>
        <dbReference type="ChEBI" id="CHEBI:58394"/>
        <dbReference type="EC" id="4.2.3.4"/>
    </reaction>
</comment>
<keyword evidence="17 18" id="KW-0170">Cobalt</keyword>
<keyword evidence="14 18" id="KW-0520">NAD</keyword>
<feature type="binding site" evidence="18">
    <location>
        <position position="151"/>
    </location>
    <ligand>
        <name>NAD(+)</name>
        <dbReference type="ChEBI" id="CHEBI:57540"/>
    </ligand>
</feature>
<dbReference type="CDD" id="cd08195">
    <property type="entry name" value="DHQS"/>
    <property type="match status" value="1"/>
</dbReference>
<dbReference type="GO" id="GO:0009423">
    <property type="term" value="P:chorismate biosynthetic process"/>
    <property type="evidence" value="ECO:0007669"/>
    <property type="project" value="UniProtKB-UniRule"/>
</dbReference>
<keyword evidence="9 18" id="KW-0963">Cytoplasm</keyword>
<evidence type="ECO:0000256" key="12">
    <source>
        <dbReference type="ARBA" id="ARBA00022741"/>
    </source>
</evidence>
<dbReference type="Gene3D" id="3.40.50.1970">
    <property type="match status" value="1"/>
</dbReference>
<comment type="function">
    <text evidence="18">Catalyzes the conversion of 3-deoxy-D-arabino-heptulosonate 7-phosphate (DAHP) to dehydroquinate (DHQ).</text>
</comment>
<dbReference type="NCBIfam" id="TIGR01357">
    <property type="entry name" value="aroB"/>
    <property type="match status" value="1"/>
</dbReference>
<dbReference type="GO" id="GO:0046872">
    <property type="term" value="F:metal ion binding"/>
    <property type="evidence" value="ECO:0007669"/>
    <property type="project" value="UniProtKB-KW"/>
</dbReference>
<dbReference type="Pfam" id="PF01761">
    <property type="entry name" value="DHQ_synthase"/>
    <property type="match status" value="1"/>
</dbReference>
<evidence type="ECO:0000256" key="17">
    <source>
        <dbReference type="ARBA" id="ARBA00023285"/>
    </source>
</evidence>
<dbReference type="UniPathway" id="UPA00053">
    <property type="reaction ID" value="UER00085"/>
</dbReference>
<keyword evidence="10 18" id="KW-0028">Amino-acid biosynthesis</keyword>
<feature type="binding site" evidence="18">
    <location>
        <begin position="169"/>
        <end position="172"/>
    </location>
    <ligand>
        <name>NAD(+)</name>
        <dbReference type="ChEBI" id="CHEBI:57540"/>
    </ligand>
</feature>
<name>A0A1C6JBT1_9FIRM</name>
<dbReference type="PIRSF" id="PIRSF001455">
    <property type="entry name" value="DHQ_synth"/>
    <property type="match status" value="1"/>
</dbReference>
<dbReference type="GO" id="GO:0000166">
    <property type="term" value="F:nucleotide binding"/>
    <property type="evidence" value="ECO:0007669"/>
    <property type="project" value="UniProtKB-KW"/>
</dbReference>
<feature type="binding site" evidence="18">
    <location>
        <begin position="129"/>
        <end position="130"/>
    </location>
    <ligand>
        <name>NAD(+)</name>
        <dbReference type="ChEBI" id="CHEBI:57540"/>
    </ligand>
</feature>
<evidence type="ECO:0000256" key="1">
    <source>
        <dbReference type="ARBA" id="ARBA00001393"/>
    </source>
</evidence>
<comment type="subcellular location">
    <subcellularLocation>
        <location evidence="4 18">Cytoplasm</location>
    </subcellularLocation>
</comment>
<evidence type="ECO:0000256" key="8">
    <source>
        <dbReference type="ARBA" id="ARBA00017684"/>
    </source>
</evidence>
<keyword evidence="13 18" id="KW-0862">Zinc</keyword>
<feature type="binding site" evidence="18">
    <location>
        <position position="184"/>
    </location>
    <ligand>
        <name>Zn(2+)</name>
        <dbReference type="ChEBI" id="CHEBI:29105"/>
    </ligand>
</feature>
<evidence type="ECO:0000256" key="10">
    <source>
        <dbReference type="ARBA" id="ARBA00022605"/>
    </source>
</evidence>
<evidence type="ECO:0000259" key="19">
    <source>
        <dbReference type="Pfam" id="PF01761"/>
    </source>
</evidence>
<organism evidence="21">
    <name type="scientific">uncultured Anaerotruncus sp</name>
    <dbReference type="NCBI Taxonomy" id="905011"/>
    <lineage>
        <taxon>Bacteria</taxon>
        <taxon>Bacillati</taxon>
        <taxon>Bacillota</taxon>
        <taxon>Clostridia</taxon>
        <taxon>Eubacteriales</taxon>
        <taxon>Oscillospiraceae</taxon>
        <taxon>Anaerotruncus</taxon>
        <taxon>environmental samples</taxon>
    </lineage>
</organism>
<comment type="similarity">
    <text evidence="6 18">Belongs to the sugar phosphate cyclases superfamily. Dehydroquinate synthase family.</text>
</comment>
<comment type="cofactor">
    <cofactor evidence="3">
        <name>Zn(2+)</name>
        <dbReference type="ChEBI" id="CHEBI:29105"/>
    </cofactor>
</comment>
<dbReference type="InterPro" id="IPR016037">
    <property type="entry name" value="DHQ_synth_AroB"/>
</dbReference>
<dbReference type="PANTHER" id="PTHR43622">
    <property type="entry name" value="3-DEHYDROQUINATE SYNTHASE"/>
    <property type="match status" value="1"/>
</dbReference>
<reference evidence="21" key="1">
    <citation type="submission" date="2015-09" db="EMBL/GenBank/DDBJ databases">
        <authorList>
            <consortium name="Pathogen Informatics"/>
        </authorList>
    </citation>
    <scope>NUCLEOTIDE SEQUENCE</scope>
    <source>
        <strain evidence="21">2789STDY5834896</strain>
    </source>
</reference>
<dbReference type="AlphaFoldDB" id="A0A1C6JBT1"/>
<dbReference type="GO" id="GO:0009073">
    <property type="term" value="P:aromatic amino acid family biosynthetic process"/>
    <property type="evidence" value="ECO:0007669"/>
    <property type="project" value="UniProtKB-KW"/>
</dbReference>
<dbReference type="EC" id="4.2.3.4" evidence="7 18"/>
<evidence type="ECO:0000256" key="2">
    <source>
        <dbReference type="ARBA" id="ARBA00001911"/>
    </source>
</evidence>
<keyword evidence="16 18" id="KW-0456">Lyase</keyword>
<dbReference type="InterPro" id="IPR050071">
    <property type="entry name" value="Dehydroquinate_synthase"/>
</dbReference>
<evidence type="ECO:0000259" key="20">
    <source>
        <dbReference type="Pfam" id="PF24621"/>
    </source>
</evidence>
<evidence type="ECO:0000256" key="5">
    <source>
        <dbReference type="ARBA" id="ARBA00004661"/>
    </source>
</evidence>
<dbReference type="PANTHER" id="PTHR43622:SF7">
    <property type="entry name" value="3-DEHYDROQUINATE SYNTHASE, CHLOROPLASTIC"/>
    <property type="match status" value="1"/>
</dbReference>